<organism evidence="1">
    <name type="scientific">Bombyx mori</name>
    <name type="common">Silk moth</name>
    <dbReference type="NCBI Taxonomy" id="7091"/>
    <lineage>
        <taxon>Eukaryota</taxon>
        <taxon>Metazoa</taxon>
        <taxon>Ecdysozoa</taxon>
        <taxon>Arthropoda</taxon>
        <taxon>Hexapoda</taxon>
        <taxon>Insecta</taxon>
        <taxon>Pterygota</taxon>
        <taxon>Neoptera</taxon>
        <taxon>Endopterygota</taxon>
        <taxon>Lepidoptera</taxon>
        <taxon>Glossata</taxon>
        <taxon>Ditrysia</taxon>
        <taxon>Bombycoidea</taxon>
        <taxon>Bombycidae</taxon>
        <taxon>Bombycinae</taxon>
        <taxon>Bombyx</taxon>
    </lineage>
</organism>
<sequence length="94" mass="10856">RDDAVHKSLKPPYDGPFRVIERGPKVFLVQLFGRQARISADRLKPAYVLKENNNDNTIILDNDVTRVPRPNILPPKHFVTRSGRVIKQPLRFLD</sequence>
<reference evidence="1" key="1">
    <citation type="journal article" date="2000" name="Mol. Gen. Genet.">
        <title>Molecular structure of a novel gypsy-Ty3-like retrotransposon (Kabuki) and nested retrotransposable elements on the W chromosome of the silkworm Bombyx mori.</title>
        <authorList>
            <person name="Abe H."/>
            <person name="Ohbayashi F."/>
            <person name="Shimada T."/>
            <person name="Sugasaki T."/>
            <person name="Kawai S."/>
            <person name="Mita K."/>
            <person name="Oshiki T."/>
        </authorList>
    </citation>
    <scope>NUCLEOTIDE SEQUENCE</scope>
    <source>
        <strain evidence="1">TW plus P</strain>
        <tissue evidence="1">Silk gland</tissue>
    </source>
</reference>
<proteinExistence type="predicted"/>
<accession>Q9NL31</accession>
<feature type="non-terminal residue" evidence="1">
    <location>
        <position position="1"/>
    </location>
</feature>
<dbReference type="AlphaFoldDB" id="Q9NL31"/>
<dbReference type="EMBL" id="AB032723">
    <property type="protein sequence ID" value="BAA92695.1"/>
    <property type="molecule type" value="Genomic_DNA"/>
</dbReference>
<evidence type="ECO:0000313" key="1">
    <source>
        <dbReference type="EMBL" id="BAA92695.1"/>
    </source>
</evidence>
<protein>
    <submittedName>
        <fullName evidence="1">Integrase-like protein</fullName>
    </submittedName>
</protein>
<name>Q9NL31_BOMMO</name>